<dbReference type="RefSeq" id="WP_203921973.1">
    <property type="nucleotide sequence ID" value="NZ_BONZ01000067.1"/>
</dbReference>
<sequence length="307" mass="32538">MRRRVVPVTGGLCATLVLIVTVLSGCGAPHGVDGDLTNDWPALPTATIVAPAVGDCYPNHVTDSWSADVTTVPCDGDHEAETVFVGAFSTNRSSPPAGGSQLRADAYAQCQNGAGRYLGGDYHRGALQLFMLQPTQGGWDGGARWFRCDIVRFKGAYLDAVDRSAGSVRGGMAGSHPLEETCKTIDDDGDGSIVDEQLTDCANPHNAELAGLFTPPVTAWPAGADTRNRLGSQGCEAVVARYLGFSGTTIDSPYLGWEHTDFAQRQWLIGDRTIQCFVIGFKNDSTNGVRFVGSVKGIRAGKPQGWS</sequence>
<dbReference type="Pfam" id="PF13845">
    <property type="entry name" value="Septum_form"/>
    <property type="match status" value="1"/>
</dbReference>
<dbReference type="AlphaFoldDB" id="A0A8J3R1F9"/>
<dbReference type="InterPro" id="IPR026004">
    <property type="entry name" value="Septum_form"/>
</dbReference>
<keyword evidence="4" id="KW-1185">Reference proteome</keyword>
<keyword evidence="1" id="KW-0732">Signal</keyword>
<feature type="domain" description="Septum formation-related" evidence="2">
    <location>
        <begin position="54"/>
        <end position="276"/>
    </location>
</feature>
<dbReference type="Proteomes" id="UP000642748">
    <property type="component" value="Unassembled WGS sequence"/>
</dbReference>
<feature type="chain" id="PRO_5035329216" description="Septum formation-related domain-containing protein" evidence="1">
    <location>
        <begin position="28"/>
        <end position="307"/>
    </location>
</feature>
<accession>A0A8J3R1F9</accession>
<comment type="caution">
    <text evidence="3">The sequence shown here is derived from an EMBL/GenBank/DDBJ whole genome shotgun (WGS) entry which is preliminary data.</text>
</comment>
<evidence type="ECO:0000313" key="4">
    <source>
        <dbReference type="Proteomes" id="UP000642748"/>
    </source>
</evidence>
<evidence type="ECO:0000313" key="3">
    <source>
        <dbReference type="EMBL" id="GIH18456.1"/>
    </source>
</evidence>
<reference evidence="3" key="1">
    <citation type="submission" date="2021-01" db="EMBL/GenBank/DDBJ databases">
        <title>Whole genome shotgun sequence of Rugosimonospora africana NBRC 104875.</title>
        <authorList>
            <person name="Komaki H."/>
            <person name="Tamura T."/>
        </authorList>
    </citation>
    <scope>NUCLEOTIDE SEQUENCE</scope>
    <source>
        <strain evidence="3">NBRC 104875</strain>
    </source>
</reference>
<feature type="signal peptide" evidence="1">
    <location>
        <begin position="1"/>
        <end position="27"/>
    </location>
</feature>
<dbReference type="EMBL" id="BONZ01000067">
    <property type="protein sequence ID" value="GIH18456.1"/>
    <property type="molecule type" value="Genomic_DNA"/>
</dbReference>
<organism evidence="3 4">
    <name type="scientific">Rugosimonospora africana</name>
    <dbReference type="NCBI Taxonomy" id="556532"/>
    <lineage>
        <taxon>Bacteria</taxon>
        <taxon>Bacillati</taxon>
        <taxon>Actinomycetota</taxon>
        <taxon>Actinomycetes</taxon>
        <taxon>Micromonosporales</taxon>
        <taxon>Micromonosporaceae</taxon>
        <taxon>Rugosimonospora</taxon>
    </lineage>
</organism>
<protein>
    <recommendedName>
        <fullName evidence="2">Septum formation-related domain-containing protein</fullName>
    </recommendedName>
</protein>
<name>A0A8J3R1F9_9ACTN</name>
<gene>
    <name evidence="3" type="ORF">Raf01_66280</name>
</gene>
<evidence type="ECO:0000259" key="2">
    <source>
        <dbReference type="Pfam" id="PF13845"/>
    </source>
</evidence>
<dbReference type="PROSITE" id="PS51257">
    <property type="entry name" value="PROKAR_LIPOPROTEIN"/>
    <property type="match status" value="1"/>
</dbReference>
<evidence type="ECO:0000256" key="1">
    <source>
        <dbReference type="SAM" id="SignalP"/>
    </source>
</evidence>
<proteinExistence type="predicted"/>